<evidence type="ECO:0000313" key="2">
    <source>
        <dbReference type="EMBL" id="UQC81167.1"/>
    </source>
</evidence>
<evidence type="ECO:0000313" key="3">
    <source>
        <dbReference type="Proteomes" id="UP000830671"/>
    </source>
</evidence>
<dbReference type="GeneID" id="73340662"/>
<keyword evidence="3" id="KW-1185">Reference proteome</keyword>
<protein>
    <submittedName>
        <fullName evidence="2">Uncharacterized protein</fullName>
    </submittedName>
</protein>
<gene>
    <name evidence="2" type="ORF">CLUP02_06653</name>
</gene>
<sequence>MGFNPFLYRVIMLIRNIEKSTSINSCWTLGDSSPARWSRSCKFPHFDPVLDVTGGTLYTPRLVTFVLALDFKLSKYSFHTQNQNPLHTSQLVNFILQKGRSFSNMPQYQPQADTFKDPSSKAEAKQQMAEQQYEERKEHSKSGANTQTGHHAKISEVLPVTATTILCSLGLFYLELIWLAGFINDCILYVGDQAVVVPSIILQSFKRTFLDQTSFGISLTLTNPPAEILLAQPWLPLAALSPDSVPYTIFSTVNMVKISLALLVAVASAALAAPEAIGARQAAGCQPSETWLNLLRVRSSYGLLGECDYLSHLRKSLRMDKLRLLLRSFEIEYALLDYSGARDAMSSEFNHTQERTG</sequence>
<accession>A0A9Q8SRB9</accession>
<proteinExistence type="predicted"/>
<dbReference type="KEGG" id="clup:CLUP02_06653"/>
<name>A0A9Q8SRB9_9PEZI</name>
<feature type="region of interest" description="Disordered" evidence="1">
    <location>
        <begin position="107"/>
        <end position="148"/>
    </location>
</feature>
<dbReference type="RefSeq" id="XP_049142795.1">
    <property type="nucleotide sequence ID" value="XM_049285652.1"/>
</dbReference>
<dbReference type="AlphaFoldDB" id="A0A9Q8SRB9"/>
<dbReference type="EMBL" id="CP019475">
    <property type="protein sequence ID" value="UQC81167.1"/>
    <property type="molecule type" value="Genomic_DNA"/>
</dbReference>
<evidence type="ECO:0000256" key="1">
    <source>
        <dbReference type="SAM" id="MobiDB-lite"/>
    </source>
</evidence>
<reference evidence="2" key="1">
    <citation type="journal article" date="2021" name="Mol. Plant Microbe Interact.">
        <title>Complete Genome Sequence of the Plant-Pathogenic Fungus Colletotrichum lupini.</title>
        <authorList>
            <person name="Baroncelli R."/>
            <person name="Pensec F."/>
            <person name="Da Lio D."/>
            <person name="Boufleur T."/>
            <person name="Vicente I."/>
            <person name="Sarrocco S."/>
            <person name="Picot A."/>
            <person name="Baraldi E."/>
            <person name="Sukno S."/>
            <person name="Thon M."/>
            <person name="Le Floch G."/>
        </authorList>
    </citation>
    <scope>NUCLEOTIDE SEQUENCE</scope>
    <source>
        <strain evidence="2">IMI 504893</strain>
    </source>
</reference>
<dbReference type="Proteomes" id="UP000830671">
    <property type="component" value="Chromosome 3"/>
</dbReference>
<feature type="compositionally biased region" description="Basic and acidic residues" evidence="1">
    <location>
        <begin position="114"/>
        <end position="124"/>
    </location>
</feature>
<organism evidence="2 3">
    <name type="scientific">Colletotrichum lupini</name>
    <dbReference type="NCBI Taxonomy" id="145971"/>
    <lineage>
        <taxon>Eukaryota</taxon>
        <taxon>Fungi</taxon>
        <taxon>Dikarya</taxon>
        <taxon>Ascomycota</taxon>
        <taxon>Pezizomycotina</taxon>
        <taxon>Sordariomycetes</taxon>
        <taxon>Hypocreomycetidae</taxon>
        <taxon>Glomerellales</taxon>
        <taxon>Glomerellaceae</taxon>
        <taxon>Colletotrichum</taxon>
        <taxon>Colletotrichum acutatum species complex</taxon>
    </lineage>
</organism>